<dbReference type="RefSeq" id="WP_151666749.1">
    <property type="nucleotide sequence ID" value="NZ_WBVO01000002.1"/>
</dbReference>
<dbReference type="Gene3D" id="2.102.10.10">
    <property type="entry name" value="Rieske [2Fe-2S] iron-sulphur domain"/>
    <property type="match status" value="1"/>
</dbReference>
<keyword evidence="1" id="KW-0001">2Fe-2S</keyword>
<evidence type="ECO:0000313" key="7">
    <source>
        <dbReference type="Proteomes" id="UP000468650"/>
    </source>
</evidence>
<keyword evidence="2" id="KW-0479">Metal-binding</keyword>
<evidence type="ECO:0000256" key="2">
    <source>
        <dbReference type="ARBA" id="ARBA00022723"/>
    </source>
</evidence>
<protein>
    <recommendedName>
        <fullName evidence="5">Rieske domain-containing protein</fullName>
    </recommendedName>
</protein>
<gene>
    <name evidence="6" type="ORF">F8C67_05205</name>
</gene>
<dbReference type="SUPFAM" id="SSF50022">
    <property type="entry name" value="ISP domain"/>
    <property type="match status" value="1"/>
</dbReference>
<evidence type="ECO:0000313" key="6">
    <source>
        <dbReference type="EMBL" id="KAB2814081.1"/>
    </source>
</evidence>
<dbReference type="OrthoDB" id="1201186at2"/>
<keyword evidence="4" id="KW-0411">Iron-sulfur</keyword>
<sequence length="141" mass="16302">MLRKLFFLAPLFLLACEDSVPQQIPNVFVDEYVYLNNPSSQPINFIGGWIYNPGGYKGLVIYRRYNNNDGNDWVAYERACPEHYDRGCGQMDVVEDTYLECSCDDTRFLLFDGTVVEGSSTYPVLTYRVDYLGDRLHITNR</sequence>
<evidence type="ECO:0000256" key="1">
    <source>
        <dbReference type="ARBA" id="ARBA00022714"/>
    </source>
</evidence>
<keyword evidence="3" id="KW-0408">Iron</keyword>
<dbReference type="Proteomes" id="UP000468650">
    <property type="component" value="Unassembled WGS sequence"/>
</dbReference>
<reference evidence="6 7" key="1">
    <citation type="submission" date="2019-09" db="EMBL/GenBank/DDBJ databases">
        <title>Genomes of family Cryomorphaceae.</title>
        <authorList>
            <person name="Bowman J.P."/>
        </authorList>
    </citation>
    <scope>NUCLEOTIDE SEQUENCE [LARGE SCALE GENOMIC DNA]</scope>
    <source>
        <strain evidence="6 7">LMG 25704</strain>
    </source>
</reference>
<dbReference type="GO" id="GO:0046872">
    <property type="term" value="F:metal ion binding"/>
    <property type="evidence" value="ECO:0007669"/>
    <property type="project" value="UniProtKB-KW"/>
</dbReference>
<comment type="caution">
    <text evidence="6">The sequence shown here is derived from an EMBL/GenBank/DDBJ whole genome shotgun (WGS) entry which is preliminary data.</text>
</comment>
<evidence type="ECO:0000259" key="5">
    <source>
        <dbReference type="PROSITE" id="PS51296"/>
    </source>
</evidence>
<proteinExistence type="predicted"/>
<accession>A0A6N6RL95</accession>
<dbReference type="GO" id="GO:0051537">
    <property type="term" value="F:2 iron, 2 sulfur cluster binding"/>
    <property type="evidence" value="ECO:0007669"/>
    <property type="project" value="UniProtKB-KW"/>
</dbReference>
<dbReference type="EMBL" id="WBVO01000002">
    <property type="protein sequence ID" value="KAB2814081.1"/>
    <property type="molecule type" value="Genomic_DNA"/>
</dbReference>
<organism evidence="6 7">
    <name type="scientific">Phaeocystidibacter luteus</name>
    <dbReference type="NCBI Taxonomy" id="911197"/>
    <lineage>
        <taxon>Bacteria</taxon>
        <taxon>Pseudomonadati</taxon>
        <taxon>Bacteroidota</taxon>
        <taxon>Flavobacteriia</taxon>
        <taxon>Flavobacteriales</taxon>
        <taxon>Phaeocystidibacteraceae</taxon>
        <taxon>Phaeocystidibacter</taxon>
    </lineage>
</organism>
<dbReference type="PROSITE" id="PS51296">
    <property type="entry name" value="RIESKE"/>
    <property type="match status" value="1"/>
</dbReference>
<evidence type="ECO:0000256" key="3">
    <source>
        <dbReference type="ARBA" id="ARBA00023004"/>
    </source>
</evidence>
<dbReference type="InterPro" id="IPR036922">
    <property type="entry name" value="Rieske_2Fe-2S_sf"/>
</dbReference>
<dbReference type="PROSITE" id="PS51257">
    <property type="entry name" value="PROKAR_LIPOPROTEIN"/>
    <property type="match status" value="1"/>
</dbReference>
<evidence type="ECO:0000256" key="4">
    <source>
        <dbReference type="ARBA" id="ARBA00023014"/>
    </source>
</evidence>
<dbReference type="InterPro" id="IPR017941">
    <property type="entry name" value="Rieske_2Fe-2S"/>
</dbReference>
<keyword evidence="7" id="KW-1185">Reference proteome</keyword>
<dbReference type="AlphaFoldDB" id="A0A6N6RL95"/>
<name>A0A6N6RL95_9FLAO</name>
<feature type="domain" description="Rieske" evidence="5">
    <location>
        <begin position="59"/>
        <end position="138"/>
    </location>
</feature>